<accession>A0ABR2KB25</accession>
<dbReference type="SUPFAM" id="SSF56204">
    <property type="entry name" value="Hect, E3 ligase catalytic domain"/>
    <property type="match status" value="1"/>
</dbReference>
<dbReference type="InterPro" id="IPR035983">
    <property type="entry name" value="Hect_E3_ubiquitin_ligase"/>
</dbReference>
<evidence type="ECO:0000256" key="1">
    <source>
        <dbReference type="ARBA" id="ARBA00000885"/>
    </source>
</evidence>
<evidence type="ECO:0000256" key="3">
    <source>
        <dbReference type="ARBA" id="ARBA00012485"/>
    </source>
</evidence>
<reference evidence="8 9" key="1">
    <citation type="submission" date="2024-04" db="EMBL/GenBank/DDBJ databases">
        <title>Tritrichomonas musculus Genome.</title>
        <authorList>
            <person name="Alves-Ferreira E."/>
            <person name="Grigg M."/>
            <person name="Lorenzi H."/>
            <person name="Galac M."/>
        </authorList>
    </citation>
    <scope>NUCLEOTIDE SEQUENCE [LARGE SCALE GENOMIC DNA]</scope>
    <source>
        <strain evidence="8 9">EAF2021</strain>
    </source>
</reference>
<dbReference type="PROSITE" id="PS50237">
    <property type="entry name" value="HECT"/>
    <property type="match status" value="1"/>
</dbReference>
<sequence>MNDINYFPDVLSPKFTEKDQICHSLVEAMIFNQNSNDYVLSMLSKLKSYADKYGEDMIIDTLFMRYLTKTRTKHDKGEINNFNAKLIKKQRISQYIIAYVCFNDPKTKFNFKNQIHAQLYKMFSNEDIIVNGIKISKIICYYVLQKLFYIPFTEEDLNNTNEQNSKSNKNKHNNKEINRPFAFNFDIHNEIDFVKLLILHKKDKSEYNRFLVNEKNDDLLYLASKNIDLANSKITNGIYSVIKKDIYQGNISKYENSKVIKYFEEDFKRFIQKAINNFDGRRKIDSMRVYINSITNIERKIELIFELMYMKEYDDAIDLLNNLQPTKEIKDILTDDLHFESIKDLLNWVKTQDACEFIKKFSIEKMLNQKEKLAIFYKKEFTKQRISISRNNLLNDSMNEFLSKKMHHKIIRIHYDSEKGVDEGGLSKDWFINVTDEIIKSKAFIPTPNGTSLTFNNNNTDIDNSIIYRFTGQLIASAFINKKNIGIKLSSFILKQLMEEKIDLEDMKDYDIELYESLKWISENDPEPLMMTFVDGDDIELCEGGLNKDLTDENKEEFIRLMIEKKIIQPNLNSIELIKYGFQEVIDLNVISIFNSAEVREIINGNETIDLDDWKKNTIYDIQYEKYYTQFFTIISKWSQKKLHKLLKFSTGSSLVPVQGFKYLGSIGGLFQLNFLNIDSNRLPESHTCFNKIVIPLYDSIEKFENKLSLAIECDTFNIV</sequence>
<evidence type="ECO:0000313" key="9">
    <source>
        <dbReference type="Proteomes" id="UP001470230"/>
    </source>
</evidence>
<dbReference type="Proteomes" id="UP001470230">
    <property type="component" value="Unassembled WGS sequence"/>
</dbReference>
<dbReference type="Gene3D" id="3.30.2410.10">
    <property type="entry name" value="Hect, E3 ligase catalytic domain"/>
    <property type="match status" value="1"/>
</dbReference>
<organism evidence="8 9">
    <name type="scientific">Tritrichomonas musculus</name>
    <dbReference type="NCBI Taxonomy" id="1915356"/>
    <lineage>
        <taxon>Eukaryota</taxon>
        <taxon>Metamonada</taxon>
        <taxon>Parabasalia</taxon>
        <taxon>Tritrichomonadida</taxon>
        <taxon>Tritrichomonadidae</taxon>
        <taxon>Tritrichomonas</taxon>
    </lineage>
</organism>
<dbReference type="InterPro" id="IPR000569">
    <property type="entry name" value="HECT_dom"/>
</dbReference>
<dbReference type="Gene3D" id="3.90.1750.10">
    <property type="entry name" value="Hect, E3 ligase catalytic domains"/>
    <property type="match status" value="1"/>
</dbReference>
<evidence type="ECO:0000313" key="8">
    <source>
        <dbReference type="EMBL" id="KAK8888323.1"/>
    </source>
</evidence>
<evidence type="ECO:0000256" key="6">
    <source>
        <dbReference type="PROSITE-ProRule" id="PRU00104"/>
    </source>
</evidence>
<keyword evidence="4" id="KW-0808">Transferase</keyword>
<dbReference type="Pfam" id="PF00632">
    <property type="entry name" value="HECT"/>
    <property type="match status" value="1"/>
</dbReference>
<dbReference type="PANTHER" id="PTHR11254:SF440">
    <property type="entry name" value="E3 UBIQUITIN-PROTEIN LIGASE NEDD-4"/>
    <property type="match status" value="1"/>
</dbReference>
<dbReference type="EC" id="2.3.2.26" evidence="3"/>
<dbReference type="SMART" id="SM00119">
    <property type="entry name" value="HECTc"/>
    <property type="match status" value="1"/>
</dbReference>
<evidence type="ECO:0000256" key="2">
    <source>
        <dbReference type="ARBA" id="ARBA00004906"/>
    </source>
</evidence>
<comment type="pathway">
    <text evidence="2">Protein modification; protein ubiquitination.</text>
</comment>
<feature type="active site" description="Glycyl thioester intermediate" evidence="6">
    <location>
        <position position="689"/>
    </location>
</feature>
<feature type="domain" description="HECT" evidence="7">
    <location>
        <begin position="399"/>
        <end position="720"/>
    </location>
</feature>
<name>A0ABR2KB25_9EUKA</name>
<evidence type="ECO:0000256" key="4">
    <source>
        <dbReference type="ARBA" id="ARBA00022679"/>
    </source>
</evidence>
<keyword evidence="9" id="KW-1185">Reference proteome</keyword>
<dbReference type="EMBL" id="JAPFFF010000006">
    <property type="protein sequence ID" value="KAK8888323.1"/>
    <property type="molecule type" value="Genomic_DNA"/>
</dbReference>
<proteinExistence type="predicted"/>
<evidence type="ECO:0000256" key="5">
    <source>
        <dbReference type="ARBA" id="ARBA00022786"/>
    </source>
</evidence>
<comment type="caution">
    <text evidence="8">The sequence shown here is derived from an EMBL/GenBank/DDBJ whole genome shotgun (WGS) entry which is preliminary data.</text>
</comment>
<protein>
    <recommendedName>
        <fullName evidence="3">HECT-type E3 ubiquitin transferase</fullName>
        <ecNumber evidence="3">2.3.2.26</ecNumber>
    </recommendedName>
</protein>
<evidence type="ECO:0000259" key="7">
    <source>
        <dbReference type="PROSITE" id="PS50237"/>
    </source>
</evidence>
<dbReference type="Gene3D" id="3.30.2160.10">
    <property type="entry name" value="Hect, E3 ligase catalytic domain"/>
    <property type="match status" value="1"/>
</dbReference>
<dbReference type="PANTHER" id="PTHR11254">
    <property type="entry name" value="HECT DOMAIN UBIQUITIN-PROTEIN LIGASE"/>
    <property type="match status" value="1"/>
</dbReference>
<gene>
    <name evidence="8" type="ORF">M9Y10_039389</name>
</gene>
<keyword evidence="5 6" id="KW-0833">Ubl conjugation pathway</keyword>
<dbReference type="InterPro" id="IPR050409">
    <property type="entry name" value="E3_ubiq-protein_ligase"/>
</dbReference>
<comment type="catalytic activity">
    <reaction evidence="1">
        <text>S-ubiquitinyl-[E2 ubiquitin-conjugating enzyme]-L-cysteine + [acceptor protein]-L-lysine = [E2 ubiquitin-conjugating enzyme]-L-cysteine + N(6)-ubiquitinyl-[acceptor protein]-L-lysine.</text>
        <dbReference type="EC" id="2.3.2.26"/>
    </reaction>
</comment>